<evidence type="ECO:0000256" key="1">
    <source>
        <dbReference type="SAM" id="Phobius"/>
    </source>
</evidence>
<evidence type="ECO:0000313" key="2">
    <source>
        <dbReference type="EMBL" id="AZG48599.1"/>
    </source>
</evidence>
<accession>A0A3G8JVG9</accession>
<proteinExistence type="predicted"/>
<reference evidence="2 3" key="1">
    <citation type="submission" date="2018-11" db="EMBL/GenBank/DDBJ databases">
        <title>Gordonia insulae sp. nov., isolated from an island soil.</title>
        <authorList>
            <person name="Kim Y.S."/>
            <person name="Kim S.B."/>
        </authorList>
    </citation>
    <scope>NUCLEOTIDE SEQUENCE [LARGE SCALE GENOMIC DNA]</scope>
    <source>
        <strain evidence="2 3">MMS17-SY073</strain>
    </source>
</reference>
<evidence type="ECO:0008006" key="4">
    <source>
        <dbReference type="Google" id="ProtNLM"/>
    </source>
</evidence>
<dbReference type="Pfam" id="PF12277">
    <property type="entry name" value="DUF3618"/>
    <property type="match status" value="1"/>
</dbReference>
<name>A0A3G8JVG9_9ACTN</name>
<dbReference type="EMBL" id="CP033972">
    <property type="protein sequence ID" value="AZG48599.1"/>
    <property type="molecule type" value="Genomic_DNA"/>
</dbReference>
<dbReference type="Proteomes" id="UP000271469">
    <property type="component" value="Chromosome"/>
</dbReference>
<dbReference type="OrthoDB" id="4578840at2"/>
<dbReference type="InterPro" id="IPR022062">
    <property type="entry name" value="DUF3618"/>
</dbReference>
<feature type="transmembrane region" description="Helical" evidence="1">
    <location>
        <begin position="68"/>
        <end position="85"/>
    </location>
</feature>
<sequence>MTGPDVPGEIDDPAVTDDLPPVQQQREELAQTVDALSRKLDVPARLKETAADTAHTAQVKARENRRSLLVTAAVAGAAVVGLIIVKRRRTS</sequence>
<dbReference type="RefSeq" id="WP_124710780.1">
    <property type="nucleotide sequence ID" value="NZ_CP033972.1"/>
</dbReference>
<dbReference type="KEGG" id="gom:D7316_05217"/>
<protein>
    <recommendedName>
        <fullName evidence="4">DUF3618 domain-containing protein</fullName>
    </recommendedName>
</protein>
<keyword evidence="1" id="KW-1133">Transmembrane helix</keyword>
<keyword evidence="1" id="KW-0472">Membrane</keyword>
<organism evidence="2 3">
    <name type="scientific">Gordonia insulae</name>
    <dbReference type="NCBI Taxonomy" id="2420509"/>
    <lineage>
        <taxon>Bacteria</taxon>
        <taxon>Bacillati</taxon>
        <taxon>Actinomycetota</taxon>
        <taxon>Actinomycetes</taxon>
        <taxon>Mycobacteriales</taxon>
        <taxon>Gordoniaceae</taxon>
        <taxon>Gordonia</taxon>
    </lineage>
</organism>
<keyword evidence="1" id="KW-0812">Transmembrane</keyword>
<keyword evidence="3" id="KW-1185">Reference proteome</keyword>
<gene>
    <name evidence="2" type="ORF">D7316_05217</name>
</gene>
<dbReference type="AlphaFoldDB" id="A0A3G8JVG9"/>
<evidence type="ECO:0000313" key="3">
    <source>
        <dbReference type="Proteomes" id="UP000271469"/>
    </source>
</evidence>